<evidence type="ECO:0000313" key="1">
    <source>
        <dbReference type="EMBL" id="KAJ7619564.1"/>
    </source>
</evidence>
<dbReference type="Proteomes" id="UP001221142">
    <property type="component" value="Unassembled WGS sequence"/>
</dbReference>
<comment type="caution">
    <text evidence="1">The sequence shown here is derived from an EMBL/GenBank/DDBJ whole genome shotgun (WGS) entry which is preliminary data.</text>
</comment>
<dbReference type="EMBL" id="JARKIF010000018">
    <property type="protein sequence ID" value="KAJ7619564.1"/>
    <property type="molecule type" value="Genomic_DNA"/>
</dbReference>
<sequence>MESVAKSTLLVASSITTMLLRRKSARAMAINCLCPCEKLVPPADTCVLKESFVLVVSTVVEAVSEVSSPWIDAALEADGDVRREVDSDSRSVWVMRFTRRRTSRHASSSKSPAIMSERLASYGRPRPTEWIQIVPQSPRKEGSILRICTSDNEDGNHQTRTQI</sequence>
<gene>
    <name evidence="1" type="ORF">FB45DRAFT_871699</name>
</gene>
<dbReference type="AlphaFoldDB" id="A0AAD7BFQ0"/>
<keyword evidence="2" id="KW-1185">Reference proteome</keyword>
<name>A0AAD7BFQ0_9AGAR</name>
<protein>
    <submittedName>
        <fullName evidence="1">Uncharacterized protein</fullName>
    </submittedName>
</protein>
<reference evidence="1" key="1">
    <citation type="submission" date="2023-03" db="EMBL/GenBank/DDBJ databases">
        <title>Massive genome expansion in bonnet fungi (Mycena s.s.) driven by repeated elements and novel gene families across ecological guilds.</title>
        <authorList>
            <consortium name="Lawrence Berkeley National Laboratory"/>
            <person name="Harder C.B."/>
            <person name="Miyauchi S."/>
            <person name="Viragh M."/>
            <person name="Kuo A."/>
            <person name="Thoen E."/>
            <person name="Andreopoulos B."/>
            <person name="Lu D."/>
            <person name="Skrede I."/>
            <person name="Drula E."/>
            <person name="Henrissat B."/>
            <person name="Morin E."/>
            <person name="Kohler A."/>
            <person name="Barry K."/>
            <person name="LaButti K."/>
            <person name="Morin E."/>
            <person name="Salamov A."/>
            <person name="Lipzen A."/>
            <person name="Mereny Z."/>
            <person name="Hegedus B."/>
            <person name="Baldrian P."/>
            <person name="Stursova M."/>
            <person name="Weitz H."/>
            <person name="Taylor A."/>
            <person name="Grigoriev I.V."/>
            <person name="Nagy L.G."/>
            <person name="Martin F."/>
            <person name="Kauserud H."/>
        </authorList>
    </citation>
    <scope>NUCLEOTIDE SEQUENCE</scope>
    <source>
        <strain evidence="1">9284</strain>
    </source>
</reference>
<accession>A0AAD7BFQ0</accession>
<organism evidence="1 2">
    <name type="scientific">Roridomyces roridus</name>
    <dbReference type="NCBI Taxonomy" id="1738132"/>
    <lineage>
        <taxon>Eukaryota</taxon>
        <taxon>Fungi</taxon>
        <taxon>Dikarya</taxon>
        <taxon>Basidiomycota</taxon>
        <taxon>Agaricomycotina</taxon>
        <taxon>Agaricomycetes</taxon>
        <taxon>Agaricomycetidae</taxon>
        <taxon>Agaricales</taxon>
        <taxon>Marasmiineae</taxon>
        <taxon>Mycenaceae</taxon>
        <taxon>Roridomyces</taxon>
    </lineage>
</organism>
<proteinExistence type="predicted"/>
<evidence type="ECO:0000313" key="2">
    <source>
        <dbReference type="Proteomes" id="UP001221142"/>
    </source>
</evidence>